<dbReference type="STRING" id="1160509.A0A3N4HZW9"/>
<evidence type="ECO:0000256" key="5">
    <source>
        <dbReference type="ARBA" id="ARBA00023002"/>
    </source>
</evidence>
<dbReference type="InterPro" id="IPR016169">
    <property type="entry name" value="FAD-bd_PCMH_sub2"/>
</dbReference>
<dbReference type="Gene3D" id="3.30.465.10">
    <property type="match status" value="2"/>
</dbReference>
<dbReference type="PANTHER" id="PTHR42973:SF39">
    <property type="entry name" value="FAD-BINDING PCMH-TYPE DOMAIN-CONTAINING PROTEIN"/>
    <property type="match status" value="1"/>
</dbReference>
<dbReference type="GO" id="GO:0071949">
    <property type="term" value="F:FAD binding"/>
    <property type="evidence" value="ECO:0007669"/>
    <property type="project" value="InterPro"/>
</dbReference>
<proteinExistence type="inferred from homology"/>
<dbReference type="InterPro" id="IPR006094">
    <property type="entry name" value="Oxid_FAD_bind_N"/>
</dbReference>
<dbReference type="InterPro" id="IPR012951">
    <property type="entry name" value="BBE"/>
</dbReference>
<evidence type="ECO:0000256" key="1">
    <source>
        <dbReference type="ARBA" id="ARBA00001974"/>
    </source>
</evidence>
<dbReference type="Proteomes" id="UP000275078">
    <property type="component" value="Unassembled WGS sequence"/>
</dbReference>
<evidence type="ECO:0000256" key="4">
    <source>
        <dbReference type="ARBA" id="ARBA00022827"/>
    </source>
</evidence>
<dbReference type="AlphaFoldDB" id="A0A3N4HZW9"/>
<keyword evidence="5" id="KW-0560">Oxidoreductase</keyword>
<feature type="chain" id="PRO_5017976300" evidence="6">
    <location>
        <begin position="19"/>
        <end position="569"/>
    </location>
</feature>
<dbReference type="PROSITE" id="PS51387">
    <property type="entry name" value="FAD_PCMH"/>
    <property type="match status" value="1"/>
</dbReference>
<dbReference type="InterPro" id="IPR050416">
    <property type="entry name" value="FAD-linked_Oxidoreductase"/>
</dbReference>
<reference evidence="8 9" key="1">
    <citation type="journal article" date="2018" name="Nat. Ecol. Evol.">
        <title>Pezizomycetes genomes reveal the molecular basis of ectomycorrhizal truffle lifestyle.</title>
        <authorList>
            <person name="Murat C."/>
            <person name="Payen T."/>
            <person name="Noel B."/>
            <person name="Kuo A."/>
            <person name="Morin E."/>
            <person name="Chen J."/>
            <person name="Kohler A."/>
            <person name="Krizsan K."/>
            <person name="Balestrini R."/>
            <person name="Da Silva C."/>
            <person name="Montanini B."/>
            <person name="Hainaut M."/>
            <person name="Levati E."/>
            <person name="Barry K.W."/>
            <person name="Belfiori B."/>
            <person name="Cichocki N."/>
            <person name="Clum A."/>
            <person name="Dockter R.B."/>
            <person name="Fauchery L."/>
            <person name="Guy J."/>
            <person name="Iotti M."/>
            <person name="Le Tacon F."/>
            <person name="Lindquist E.A."/>
            <person name="Lipzen A."/>
            <person name="Malagnac F."/>
            <person name="Mello A."/>
            <person name="Molinier V."/>
            <person name="Miyauchi S."/>
            <person name="Poulain J."/>
            <person name="Riccioni C."/>
            <person name="Rubini A."/>
            <person name="Sitrit Y."/>
            <person name="Splivallo R."/>
            <person name="Traeger S."/>
            <person name="Wang M."/>
            <person name="Zifcakova L."/>
            <person name="Wipf D."/>
            <person name="Zambonelli A."/>
            <person name="Paolocci F."/>
            <person name="Nowrousian M."/>
            <person name="Ottonello S."/>
            <person name="Baldrian P."/>
            <person name="Spatafora J.W."/>
            <person name="Henrissat B."/>
            <person name="Nagy L.G."/>
            <person name="Aury J.M."/>
            <person name="Wincker P."/>
            <person name="Grigoriev I.V."/>
            <person name="Bonfante P."/>
            <person name="Martin F.M."/>
        </authorList>
    </citation>
    <scope>NUCLEOTIDE SEQUENCE [LARGE SCALE GENOMIC DNA]</scope>
    <source>
        <strain evidence="8 9">RN42</strain>
    </source>
</reference>
<sequence length="569" mass="61911">MLPLLSLLTSLLASSVSAQTTQCKAHPTDAGSWPTTQQWAQLNQTVSGRLAAVIPPAAACHNSFNGQPTYNQARCTQIRNSWGQQDFHFNDPVSIMWDYWSNNTCAPSQFPGSCNIGTYPVYVVKAQSVADVQAGVNFARERGVRLVIKNTGHDFMGKSTGAASLSIWTHLFKEIQIINNYNDPSTTYTGPAIRLGSGWQAGDIFKELDRIGRTIVAGECAGVGVTGGYIQGGGHGPLSSLYGMGSDSVLQYTLVTASGTYITADASQNTDIFWALRGGGGASFGVVISVTLKTYPSPRTSAMTLSFSSQQVGGNDRFWSAIGAFHAAGPTWVENGLFGYYEINPGQFTLQPLLAPNKTQAELQRLTEPFLQNLRNQGINLTPRYHEHSNFLASYNALFAGEGSGVSMLTSSRLILKSHIRNNNAAVTNAFRRTVEGGRFIVGHMVGPPPYADSAVNPIWREGVLLPLYNAFVQAGASEQEKQRIIQETNNVYDKVFKDATPGGGGYVNEGNIFDPNWKQEFYGAAYARLYRVKREVDPQGVFWAKTAVGSELWEERVGGRLCRTNIQP</sequence>
<keyword evidence="9" id="KW-1185">Reference proteome</keyword>
<keyword evidence="3" id="KW-0285">Flavoprotein</keyword>
<comment type="cofactor">
    <cofactor evidence="1">
        <name>FAD</name>
        <dbReference type="ChEBI" id="CHEBI:57692"/>
    </cofactor>
</comment>
<dbReference type="PANTHER" id="PTHR42973">
    <property type="entry name" value="BINDING OXIDOREDUCTASE, PUTATIVE (AFU_ORTHOLOGUE AFUA_1G17690)-RELATED"/>
    <property type="match status" value="1"/>
</dbReference>
<feature type="signal peptide" evidence="6">
    <location>
        <begin position="1"/>
        <end position="18"/>
    </location>
</feature>
<dbReference type="OrthoDB" id="9983560at2759"/>
<dbReference type="Pfam" id="PF01565">
    <property type="entry name" value="FAD_binding_4"/>
    <property type="match status" value="1"/>
</dbReference>
<dbReference type="GO" id="GO:0016491">
    <property type="term" value="F:oxidoreductase activity"/>
    <property type="evidence" value="ECO:0007669"/>
    <property type="project" value="UniProtKB-KW"/>
</dbReference>
<evidence type="ECO:0000256" key="2">
    <source>
        <dbReference type="ARBA" id="ARBA00005466"/>
    </source>
</evidence>
<evidence type="ECO:0000256" key="3">
    <source>
        <dbReference type="ARBA" id="ARBA00022630"/>
    </source>
</evidence>
<evidence type="ECO:0000256" key="6">
    <source>
        <dbReference type="SAM" id="SignalP"/>
    </source>
</evidence>
<dbReference type="InterPro" id="IPR036318">
    <property type="entry name" value="FAD-bd_PCMH-like_sf"/>
</dbReference>
<evidence type="ECO:0000259" key="7">
    <source>
        <dbReference type="PROSITE" id="PS51387"/>
    </source>
</evidence>
<protein>
    <submittedName>
        <fullName evidence="8">FAD binding domain-containing protein</fullName>
    </submittedName>
</protein>
<dbReference type="Pfam" id="PF08031">
    <property type="entry name" value="BBE"/>
    <property type="match status" value="1"/>
</dbReference>
<evidence type="ECO:0000313" key="8">
    <source>
        <dbReference type="EMBL" id="RPA75184.1"/>
    </source>
</evidence>
<name>A0A3N4HZW9_ASCIM</name>
<gene>
    <name evidence="8" type="ORF">BJ508DRAFT_214780</name>
</gene>
<organism evidence="8 9">
    <name type="scientific">Ascobolus immersus RN42</name>
    <dbReference type="NCBI Taxonomy" id="1160509"/>
    <lineage>
        <taxon>Eukaryota</taxon>
        <taxon>Fungi</taxon>
        <taxon>Dikarya</taxon>
        <taxon>Ascomycota</taxon>
        <taxon>Pezizomycotina</taxon>
        <taxon>Pezizomycetes</taxon>
        <taxon>Pezizales</taxon>
        <taxon>Ascobolaceae</taxon>
        <taxon>Ascobolus</taxon>
    </lineage>
</organism>
<feature type="domain" description="FAD-binding PCMH-type" evidence="7">
    <location>
        <begin position="116"/>
        <end position="297"/>
    </location>
</feature>
<dbReference type="InterPro" id="IPR016166">
    <property type="entry name" value="FAD-bd_PCMH"/>
</dbReference>
<evidence type="ECO:0000313" key="9">
    <source>
        <dbReference type="Proteomes" id="UP000275078"/>
    </source>
</evidence>
<dbReference type="SUPFAM" id="SSF56176">
    <property type="entry name" value="FAD-binding/transporter-associated domain-like"/>
    <property type="match status" value="1"/>
</dbReference>
<dbReference type="EMBL" id="ML119770">
    <property type="protein sequence ID" value="RPA75184.1"/>
    <property type="molecule type" value="Genomic_DNA"/>
</dbReference>
<accession>A0A3N4HZW9</accession>
<comment type="similarity">
    <text evidence="2">Belongs to the oxygen-dependent FAD-linked oxidoreductase family.</text>
</comment>
<keyword evidence="6" id="KW-0732">Signal</keyword>
<keyword evidence="4" id="KW-0274">FAD</keyword>